<reference evidence="1 2" key="1">
    <citation type="journal article" date="2019" name="Emerg. Microbes Infect.">
        <title>Comprehensive subspecies identification of 175 nontuberculous mycobacteria species based on 7547 genomic profiles.</title>
        <authorList>
            <person name="Matsumoto Y."/>
            <person name="Kinjo T."/>
            <person name="Motooka D."/>
            <person name="Nabeya D."/>
            <person name="Jung N."/>
            <person name="Uechi K."/>
            <person name="Horii T."/>
            <person name="Iida T."/>
            <person name="Fujita J."/>
            <person name="Nakamura S."/>
        </authorList>
    </citation>
    <scope>NUCLEOTIDE SEQUENCE [LARGE SCALE GENOMIC DNA]</scope>
    <source>
        <strain evidence="1 2">JCM 12405</strain>
    </source>
</reference>
<protein>
    <recommendedName>
        <fullName evidence="3">Copper chaperone PCu(A)C</fullName>
    </recommendedName>
</protein>
<gene>
    <name evidence="1" type="ORF">MDOR_19820</name>
</gene>
<sequence length="189" mass="19721">MSKADLSQHNIPEEKHMRPTLFHRPAALFGVTAALAIAAVGCGDDDTELGTSKRGSGSDTEGTTVENAFIVPTFLPGRCAIQLDTGAKMRFTVTNGHPTESERLLGVTTNATADGEVDSGVEIPAEATVGFGQPSAPAVDDGGSVPALEIGELEPTLRPGMSADVTFRFDRAGDIEMPVPVEACPTQDR</sequence>
<evidence type="ECO:0000313" key="2">
    <source>
        <dbReference type="Proteomes" id="UP000467201"/>
    </source>
</evidence>
<dbReference type="KEGG" id="mdr:MDOR_19820"/>
<evidence type="ECO:0008006" key="3">
    <source>
        <dbReference type="Google" id="ProtNLM"/>
    </source>
</evidence>
<dbReference type="EMBL" id="AP022605">
    <property type="protein sequence ID" value="BBZ07813.1"/>
    <property type="molecule type" value="Genomic_DNA"/>
</dbReference>
<accession>A0A7I7VUM6</accession>
<dbReference type="Proteomes" id="UP000467201">
    <property type="component" value="Chromosome"/>
</dbReference>
<proteinExistence type="predicted"/>
<name>A0A7I7VUM6_9MYCO</name>
<dbReference type="AlphaFoldDB" id="A0A7I7VUM6"/>
<organism evidence="1 2">
    <name type="scientific">Mycolicibacterium doricum</name>
    <dbReference type="NCBI Taxonomy" id="126673"/>
    <lineage>
        <taxon>Bacteria</taxon>
        <taxon>Bacillati</taxon>
        <taxon>Actinomycetota</taxon>
        <taxon>Actinomycetes</taxon>
        <taxon>Mycobacteriales</taxon>
        <taxon>Mycobacteriaceae</taxon>
        <taxon>Mycolicibacterium</taxon>
    </lineage>
</organism>
<evidence type="ECO:0000313" key="1">
    <source>
        <dbReference type="EMBL" id="BBZ07813.1"/>
    </source>
</evidence>